<dbReference type="Pfam" id="PF02479">
    <property type="entry name" value="Herpes_IE68"/>
    <property type="match status" value="1"/>
</dbReference>
<evidence type="ECO:0000313" key="5">
    <source>
        <dbReference type="EMBL" id="ARD71426.1"/>
    </source>
</evidence>
<gene>
    <name evidence="4" type="ORF">CoHVHLJ_101</name>
    <name evidence="5" type="ORF">CoHVHLJ_115</name>
</gene>
<feature type="compositionally biased region" description="Polar residues" evidence="3">
    <location>
        <begin position="19"/>
        <end position="29"/>
    </location>
</feature>
<keyword evidence="2" id="KW-0244">Early protein</keyword>
<protein>
    <submittedName>
        <fullName evidence="4">Regulatory protein ICP22</fullName>
    </submittedName>
</protein>
<reference evidence="4" key="1">
    <citation type="journal article" date="2017" name="Arch. Virol.">
        <title>Complete genome sequence and evolution analysis of a columbid herpesvirus type 1 from feral pigeon in China.</title>
        <authorList>
            <person name="Guo Y."/>
            <person name="Li S."/>
            <person name="Sun X."/>
            <person name="He Y."/>
            <person name="Zhao H."/>
            <person name="Wang Y."/>
            <person name="Zhao P."/>
            <person name="Xing M."/>
        </authorList>
    </citation>
    <scope>NUCLEOTIDE SEQUENCE [LARGE SCALE GENOMIC DNA]</scope>
    <source>
        <strain evidence="4">HLJ</strain>
    </source>
</reference>
<dbReference type="InterPro" id="IPR003403">
    <property type="entry name" value="IE68"/>
</dbReference>
<feature type="compositionally biased region" description="Low complexity" evidence="3">
    <location>
        <begin position="254"/>
        <end position="268"/>
    </location>
</feature>
<sequence>MRAVGTTPVDGAVPKDATETGTPTAQASQSFGVVTAAAASTSATAPVPQTRKPNRRVLRPPRRRLCDGGRPLEAVFTVNHREFGPPVNASDVIGATGPGAFCSPPWTPDLRRMAADVNELFRCILASGLAPCRRFAILRRILLDFHMLGRMGWRLPREVWETVLQLSDGQSGPLRATLRDAEARSPRAFPERYVQGPYPRRPTESYGEECEVSNDDYEDDESTDEDSQGDVDGSVSETSSDDDDADVDVDDATEGPAAPAAPISGSSSDSEDDRSVERRRRRREVSRQRAAAASPTPAFPESHTRYGETPLTKRPRI</sequence>
<name>A0A1V0M8N2_9ALPH</name>
<evidence type="ECO:0000256" key="1">
    <source>
        <dbReference type="ARBA" id="ARBA00007003"/>
    </source>
</evidence>
<evidence type="ECO:0000313" key="6">
    <source>
        <dbReference type="Proteomes" id="UP000202345"/>
    </source>
</evidence>
<proteinExistence type="inferred from homology"/>
<organism evidence="4">
    <name type="scientific">Columbid alphaherpesvirus 1</name>
    <dbReference type="NCBI Taxonomy" id="93386"/>
    <lineage>
        <taxon>Viruses</taxon>
        <taxon>Duplodnaviria</taxon>
        <taxon>Heunggongvirae</taxon>
        <taxon>Peploviricota</taxon>
        <taxon>Herviviricetes</taxon>
        <taxon>Herpesvirales</taxon>
        <taxon>Orthoherpesviridae</taxon>
        <taxon>Alphaherpesvirinae</taxon>
        <taxon>Mardivirus</taxon>
        <taxon>Mardivirus columbidalpha1</taxon>
    </lineage>
</organism>
<keyword evidence="6" id="KW-1185">Reference proteome</keyword>
<dbReference type="EMBL" id="KX589235">
    <property type="protein sequence ID" value="ARD71412.1"/>
    <property type="molecule type" value="Genomic_DNA"/>
</dbReference>
<evidence type="ECO:0000256" key="3">
    <source>
        <dbReference type="SAM" id="MobiDB-lite"/>
    </source>
</evidence>
<accession>A0A1V0M8N2</accession>
<evidence type="ECO:0000256" key="2">
    <source>
        <dbReference type="ARBA" id="ARBA00022518"/>
    </source>
</evidence>
<feature type="compositionally biased region" description="Acidic residues" evidence="3">
    <location>
        <begin position="206"/>
        <end position="229"/>
    </location>
</feature>
<dbReference type="GO" id="GO:0010468">
    <property type="term" value="P:regulation of gene expression"/>
    <property type="evidence" value="ECO:0007669"/>
    <property type="project" value="InterPro"/>
</dbReference>
<feature type="compositionally biased region" description="Acidic residues" evidence="3">
    <location>
        <begin position="239"/>
        <end position="253"/>
    </location>
</feature>
<comment type="similarity">
    <text evidence="1">Belongs to the herpesviridae ICP22 family.</text>
</comment>
<dbReference type="EMBL" id="KX589235">
    <property type="protein sequence ID" value="ARD71426.1"/>
    <property type="molecule type" value="Genomic_DNA"/>
</dbReference>
<feature type="region of interest" description="Disordered" evidence="3">
    <location>
        <begin position="179"/>
        <end position="317"/>
    </location>
</feature>
<evidence type="ECO:0000313" key="4">
    <source>
        <dbReference type="EMBL" id="ARD71412.1"/>
    </source>
</evidence>
<feature type="region of interest" description="Disordered" evidence="3">
    <location>
        <begin position="1"/>
        <end position="29"/>
    </location>
</feature>
<dbReference type="Proteomes" id="UP000202345">
    <property type="component" value="Segment"/>
</dbReference>